<dbReference type="Proteomes" id="UP000443708">
    <property type="component" value="Unassembled WGS sequence"/>
</dbReference>
<dbReference type="RefSeq" id="WP_000691100.1">
    <property type="nucleotide sequence ID" value="NZ_AP025249.1"/>
</dbReference>
<evidence type="ECO:0000313" key="12">
    <source>
        <dbReference type="Proteomes" id="UP000442782"/>
    </source>
</evidence>
<name>A0A0Y9DC22_STAAU</name>
<evidence type="ECO:0000313" key="6">
    <source>
        <dbReference type="EMBL" id="CAA6391413.1"/>
    </source>
</evidence>
<dbReference type="EMBL" id="CACTPI010000021">
    <property type="protein sequence ID" value="CAA4168115.1"/>
    <property type="molecule type" value="Genomic_DNA"/>
</dbReference>
<evidence type="ECO:0000313" key="14">
    <source>
        <dbReference type="Proteomes" id="UP000443708"/>
    </source>
</evidence>
<evidence type="ECO:0000313" key="2">
    <source>
        <dbReference type="EMBL" id="CAA4168604.1"/>
    </source>
</evidence>
<evidence type="ECO:0000313" key="17">
    <source>
        <dbReference type="Proteomes" id="UP000505390"/>
    </source>
</evidence>
<evidence type="ECO:0000313" key="3">
    <source>
        <dbReference type="EMBL" id="CAA4399309.1"/>
    </source>
</evidence>
<organism evidence="6 15">
    <name type="scientific">Staphylococcus aureus</name>
    <dbReference type="NCBI Taxonomy" id="1280"/>
    <lineage>
        <taxon>Bacteria</taxon>
        <taxon>Bacillati</taxon>
        <taxon>Bacillota</taxon>
        <taxon>Bacilli</taxon>
        <taxon>Bacillales</taxon>
        <taxon>Staphylococcaceae</taxon>
        <taxon>Staphylococcus</taxon>
    </lineage>
</organism>
<dbReference type="Proteomes" id="UP000442782">
    <property type="component" value="Unassembled WGS sequence"/>
</dbReference>
<dbReference type="EMBL" id="CACTOE010000031">
    <property type="protein sequence ID" value="CAA4168604.1"/>
    <property type="molecule type" value="Genomic_DNA"/>
</dbReference>
<reference evidence="9 10" key="1">
    <citation type="submission" date="2018-11" db="EMBL/GenBank/DDBJ databases">
        <title>Genomic profiling of Staphylococcus species from a Poultry farm system in KwaZulu-Natal, South Africa.</title>
        <authorList>
            <person name="Amoako D.G."/>
            <person name="Somboro A.M."/>
            <person name="Abia A.L.K."/>
            <person name="Bester L.A."/>
            <person name="Essack S.Y."/>
        </authorList>
    </citation>
    <scope>NUCLEOTIDE SEQUENCE [LARGE SCALE GENOMIC DNA]</scope>
    <source>
        <strain evidence="9 10">SA9</strain>
    </source>
</reference>
<proteinExistence type="predicted"/>
<dbReference type="Proteomes" id="UP000507112">
    <property type="component" value="Unassembled WGS sequence"/>
</dbReference>
<dbReference type="Proteomes" id="UP000442696">
    <property type="component" value="Unassembled WGS sequence"/>
</dbReference>
<dbReference type="EMBL" id="CACUNS010000024">
    <property type="protein sequence ID" value="CAA6128700.1"/>
    <property type="molecule type" value="Genomic_DNA"/>
</dbReference>
<evidence type="ECO:0000313" key="18">
    <source>
        <dbReference type="Proteomes" id="UP000507112"/>
    </source>
</evidence>
<dbReference type="Proteomes" id="UP000293434">
    <property type="component" value="Unassembled WGS sequence"/>
</dbReference>
<sequence length="90" mass="10736">MKIIEDHKFIIDYAKLDDTVINQIVDEILKYNGDNVLDYRCHETNGRKFIIGFEREHTYEELKALEIEREMQLKREALNILASLGNRRLL</sequence>
<dbReference type="EMBL" id="CACTQT010000023">
    <property type="protein sequence ID" value="CAA4399309.1"/>
    <property type="molecule type" value="Genomic_DNA"/>
</dbReference>
<dbReference type="Proteomes" id="UP000459702">
    <property type="component" value="Unassembled WGS sequence"/>
</dbReference>
<evidence type="ECO:0000313" key="16">
    <source>
        <dbReference type="Proteomes" id="UP000459702"/>
    </source>
</evidence>
<protein>
    <submittedName>
        <fullName evidence="6">Phage protein</fullName>
    </submittedName>
</protein>
<dbReference type="EMBL" id="CACTWD010000024">
    <property type="protein sequence ID" value="CAA4707138.1"/>
    <property type="molecule type" value="Genomic_DNA"/>
</dbReference>
<accession>A0A0Y9DC22</accession>
<evidence type="ECO:0000313" key="7">
    <source>
        <dbReference type="EMBL" id="CAC5811489.1"/>
    </source>
</evidence>
<dbReference type="EMBL" id="CACURZ010000022">
    <property type="protein sequence ID" value="CAA6391413.1"/>
    <property type="molecule type" value="Genomic_DNA"/>
</dbReference>
<dbReference type="Proteomes" id="UP000505390">
    <property type="component" value="Unassembled WGS sequence"/>
</dbReference>
<dbReference type="AlphaFoldDB" id="A0A0Y9DC22"/>
<gene>
    <name evidence="9" type="ORF">EIG94_01835</name>
    <name evidence="2" type="ORF">SAMEA1029512_02748</name>
    <name evidence="1" type="ORF">SAMEA1029528_02733</name>
    <name evidence="3" type="ORF">SAMEA2078260_02668</name>
    <name evidence="5" type="ORF">SAMEA2078588_02678</name>
    <name evidence="6" type="ORF">SAMEA2080344_02666</name>
    <name evidence="4" type="ORF">SAMEA2081063_02711</name>
    <name evidence="7" type="ORF">SAMEA4008575_02793</name>
    <name evidence="8" type="ORF">SAMEA70146418_02843</name>
</gene>
<dbReference type="EMBL" id="RQTC01000017">
    <property type="protein sequence ID" value="RZH95702.1"/>
    <property type="molecule type" value="Genomic_DNA"/>
</dbReference>
<dbReference type="Proteomes" id="UP000443506">
    <property type="component" value="Unassembled WGS sequence"/>
</dbReference>
<evidence type="ECO:0000313" key="5">
    <source>
        <dbReference type="EMBL" id="CAA6128700.1"/>
    </source>
</evidence>
<evidence type="ECO:0000313" key="1">
    <source>
        <dbReference type="EMBL" id="CAA4168115.1"/>
    </source>
</evidence>
<evidence type="ECO:0000313" key="10">
    <source>
        <dbReference type="Proteomes" id="UP000293434"/>
    </source>
</evidence>
<dbReference type="EMBL" id="CAIIGD010000018">
    <property type="protein sequence ID" value="CAC8238798.1"/>
    <property type="molecule type" value="Genomic_DNA"/>
</dbReference>
<evidence type="ECO:0000313" key="8">
    <source>
        <dbReference type="EMBL" id="CAC8238798.1"/>
    </source>
</evidence>
<dbReference type="Proteomes" id="UP000459586">
    <property type="component" value="Unassembled WGS sequence"/>
</dbReference>
<evidence type="ECO:0000313" key="15">
    <source>
        <dbReference type="Proteomes" id="UP000459586"/>
    </source>
</evidence>
<evidence type="ECO:0000313" key="11">
    <source>
        <dbReference type="Proteomes" id="UP000442696"/>
    </source>
</evidence>
<reference evidence="11 12" key="2">
    <citation type="submission" date="2019-12" db="EMBL/GenBank/DDBJ databases">
        <authorList>
            <consortium name="Pathogen Informatics"/>
        </authorList>
    </citation>
    <scope>NUCLEOTIDE SEQUENCE [LARGE SCALE GENOMIC DNA]</scope>
    <source>
        <strain evidence="8 18">MOS105</strain>
        <strain evidence="1 14">S040_N01_C01</strain>
        <strain evidence="2 12">S087_N01_C01</strain>
        <strain evidence="7 17">SG160</strain>
        <strain evidence="5 16">T012_N10_C04</strain>
        <strain evidence="3 11">T012_N16_C08</strain>
        <strain evidence="4 13">T065_N03_C06</strain>
        <strain evidence="6 15">T197_A02_C01</strain>
    </source>
</reference>
<dbReference type="EMBL" id="CAIGXB010000017">
    <property type="protein sequence ID" value="CAC5811489.1"/>
    <property type="molecule type" value="Genomic_DNA"/>
</dbReference>
<evidence type="ECO:0000313" key="13">
    <source>
        <dbReference type="Proteomes" id="UP000443506"/>
    </source>
</evidence>
<evidence type="ECO:0000313" key="4">
    <source>
        <dbReference type="EMBL" id="CAA4707138.1"/>
    </source>
</evidence>
<comment type="caution">
    <text evidence="6">The sequence shown here is derived from an EMBL/GenBank/DDBJ whole genome shotgun (WGS) entry which is preliminary data.</text>
</comment>
<evidence type="ECO:0000313" key="9">
    <source>
        <dbReference type="EMBL" id="RZH95702.1"/>
    </source>
</evidence>